<dbReference type="PRINTS" id="PR00690">
    <property type="entry name" value="ADHESNFAMILY"/>
</dbReference>
<keyword evidence="3 10" id="KW-0732">Signal</keyword>
<comment type="similarity">
    <text evidence="1 7">Belongs to the bacterial solute-binding protein 9 family.</text>
</comment>
<evidence type="ECO:0000256" key="5">
    <source>
        <dbReference type="ARBA" id="ARBA00022906"/>
    </source>
</evidence>
<dbReference type="GO" id="GO:0008270">
    <property type="term" value="F:zinc ion binding"/>
    <property type="evidence" value="ECO:0007669"/>
    <property type="project" value="InterPro"/>
</dbReference>
<evidence type="ECO:0000256" key="2">
    <source>
        <dbReference type="ARBA" id="ARBA00022448"/>
    </source>
</evidence>
<dbReference type="InterPro" id="IPR006128">
    <property type="entry name" value="Lipoprotein_PsaA-like"/>
</dbReference>
<organism evidence="12 13">
    <name type="scientific">Vagococcus lutrae</name>
    <dbReference type="NCBI Taxonomy" id="81947"/>
    <lineage>
        <taxon>Bacteria</taxon>
        <taxon>Bacillati</taxon>
        <taxon>Bacillota</taxon>
        <taxon>Bacilli</taxon>
        <taxon>Lactobacillales</taxon>
        <taxon>Enterococcaceae</taxon>
        <taxon>Vagococcus</taxon>
    </lineage>
</organism>
<accession>A0AAE9XGZ4</accession>
<evidence type="ECO:0000256" key="6">
    <source>
        <dbReference type="ARBA" id="ARBA00023065"/>
    </source>
</evidence>
<dbReference type="EMBL" id="CP116507">
    <property type="protein sequence ID" value="WCG22136.1"/>
    <property type="molecule type" value="Genomic_DNA"/>
</dbReference>
<keyword evidence="8" id="KW-0175">Coiled coil</keyword>
<evidence type="ECO:0000256" key="3">
    <source>
        <dbReference type="ARBA" id="ARBA00022729"/>
    </source>
</evidence>
<gene>
    <name evidence="12" type="ORF">PML95_06955</name>
</gene>
<feature type="domain" description="ZinT" evidence="11">
    <location>
        <begin position="350"/>
        <end position="528"/>
    </location>
</feature>
<proteinExistence type="inferred from homology"/>
<dbReference type="PRINTS" id="PR00691">
    <property type="entry name" value="ADHESINB"/>
</dbReference>
<dbReference type="PANTHER" id="PTHR42953:SF3">
    <property type="entry name" value="HIGH-AFFINITY ZINC UPTAKE SYSTEM PROTEIN ZNUA"/>
    <property type="match status" value="1"/>
</dbReference>
<dbReference type="RefSeq" id="WP_272163118.1">
    <property type="nucleotide sequence ID" value="NZ_CP116507.1"/>
</dbReference>
<evidence type="ECO:0000256" key="9">
    <source>
        <dbReference type="SAM" id="MobiDB-lite"/>
    </source>
</evidence>
<feature type="chain" id="PRO_5042174280" evidence="10">
    <location>
        <begin position="26"/>
        <end position="528"/>
    </location>
</feature>
<name>A0AAE9XGZ4_9ENTE</name>
<dbReference type="InterPro" id="IPR006129">
    <property type="entry name" value="AdhesinB"/>
</dbReference>
<evidence type="ECO:0000256" key="1">
    <source>
        <dbReference type="ARBA" id="ARBA00011028"/>
    </source>
</evidence>
<dbReference type="SUPFAM" id="SSF53807">
    <property type="entry name" value="Helical backbone' metal receptor"/>
    <property type="match status" value="1"/>
</dbReference>
<dbReference type="GO" id="GO:0006829">
    <property type="term" value="P:zinc ion transport"/>
    <property type="evidence" value="ECO:0007669"/>
    <property type="project" value="UniProtKB-KW"/>
</dbReference>
<dbReference type="SUPFAM" id="SSF50814">
    <property type="entry name" value="Lipocalins"/>
    <property type="match status" value="1"/>
</dbReference>
<feature type="compositionally biased region" description="Basic and acidic residues" evidence="9">
    <location>
        <begin position="125"/>
        <end position="168"/>
    </location>
</feature>
<dbReference type="CDD" id="cd01017">
    <property type="entry name" value="AdcA"/>
    <property type="match status" value="1"/>
</dbReference>
<keyword evidence="2 7" id="KW-0813">Transport</keyword>
<dbReference type="Gene3D" id="3.40.50.1980">
    <property type="entry name" value="Nitrogenase molybdenum iron protein domain"/>
    <property type="match status" value="3"/>
</dbReference>
<evidence type="ECO:0000256" key="7">
    <source>
        <dbReference type="RuleBase" id="RU003512"/>
    </source>
</evidence>
<dbReference type="AlphaFoldDB" id="A0AAE9XGZ4"/>
<keyword evidence="5" id="KW-0864">Zinc transport</keyword>
<evidence type="ECO:0000313" key="12">
    <source>
        <dbReference type="EMBL" id="WCG22136.1"/>
    </source>
</evidence>
<dbReference type="PANTHER" id="PTHR42953">
    <property type="entry name" value="HIGH-AFFINITY ZINC UPTAKE SYSTEM PROTEIN ZNUA-RELATED"/>
    <property type="match status" value="1"/>
</dbReference>
<evidence type="ECO:0000259" key="11">
    <source>
        <dbReference type="Pfam" id="PF09223"/>
    </source>
</evidence>
<evidence type="ECO:0000256" key="8">
    <source>
        <dbReference type="SAM" id="Coils"/>
    </source>
</evidence>
<feature type="coiled-coil region" evidence="8">
    <location>
        <begin position="196"/>
        <end position="227"/>
    </location>
</feature>
<dbReference type="Gene3D" id="2.40.128.20">
    <property type="match status" value="1"/>
</dbReference>
<dbReference type="Pfam" id="PF09223">
    <property type="entry name" value="ZinT"/>
    <property type="match status" value="1"/>
</dbReference>
<keyword evidence="4" id="KW-0862">Zinc</keyword>
<dbReference type="PROSITE" id="PS51257">
    <property type="entry name" value="PROKAR_LIPOPROTEIN"/>
    <property type="match status" value="1"/>
</dbReference>
<evidence type="ECO:0000256" key="4">
    <source>
        <dbReference type="ARBA" id="ARBA00022833"/>
    </source>
</evidence>
<feature type="region of interest" description="Disordered" evidence="9">
    <location>
        <begin position="124"/>
        <end position="168"/>
    </location>
</feature>
<dbReference type="Pfam" id="PF01297">
    <property type="entry name" value="ZnuA"/>
    <property type="match status" value="1"/>
</dbReference>
<dbReference type="GO" id="GO:0007155">
    <property type="term" value="P:cell adhesion"/>
    <property type="evidence" value="ECO:0007669"/>
    <property type="project" value="InterPro"/>
</dbReference>
<sequence length="528" mass="60769">MKKLLKGLALSTITLSLLTACQSQSNQSDTKKNGLNVVTTFYPIYDFTKEIVGEEGEVSLMIPAGSEPHDYEPSVKDMAKLNDADAFVYHNENMETWVHKALKNVKEDDVAIVKGTENMVLMAGEGHDHDHGDSHEEHEEHDHEHDEDNNHDEHEHGEHDEHSHELDPHTWVSPRLAMEEVESITTQLKEAFPKKAETFEKNAQNYLKELKQLEEEYQTSLSQAKNKTFVTQHAAFGYLALDYGLKQVAIAGMIPEQEAGPARLAELKEFVQENDIQYIYFEENMNDKYARTLAEEAKVKLEVLNPLESLSNEDIKSGKDYISVMRENLKALEKTTKQAGKEMTEHDDVEKTVAAGYFEDHQVKDRDLSDYEGDWQSVYPLLKAGQLDAVFDYKAKQKQDKTAEEYRDYYEKGYQTDVDRITIKNNHVTYEKNGEKMTYPYTYKGYEILTYEKGNRGVRYLFEATEPAGEFQYIQFSDHQIAPHKAEHYHLYMGGDSQEKLFSELSNWPTYYPTSLSAHEVAQEMVAH</sequence>
<dbReference type="InterPro" id="IPR012674">
    <property type="entry name" value="Calycin"/>
</dbReference>
<dbReference type="InterPro" id="IPR050492">
    <property type="entry name" value="Bact_metal-bind_prot9"/>
</dbReference>
<dbReference type="Proteomes" id="UP001179600">
    <property type="component" value="Chromosome"/>
</dbReference>
<feature type="signal peptide" evidence="10">
    <location>
        <begin position="1"/>
        <end position="25"/>
    </location>
</feature>
<dbReference type="InterPro" id="IPR006127">
    <property type="entry name" value="ZnuA-like"/>
</dbReference>
<reference evidence="12" key="1">
    <citation type="submission" date="2023-01" db="EMBL/GenBank/DDBJ databases">
        <title>Oxazolidinone resistance genes in florfenicol resistant enterococci from beef cattle and veal calves at slaughter.</title>
        <authorList>
            <person name="Biggel M."/>
        </authorList>
    </citation>
    <scope>NUCLEOTIDE SEQUENCE</scope>
    <source>
        <strain evidence="12">K204-1</strain>
    </source>
</reference>
<evidence type="ECO:0000256" key="10">
    <source>
        <dbReference type="SAM" id="SignalP"/>
    </source>
</evidence>
<protein>
    <submittedName>
        <fullName evidence="12">Zinc ABC transporter substrate-binding protein AdcA</fullName>
    </submittedName>
</protein>
<evidence type="ECO:0000313" key="13">
    <source>
        <dbReference type="Proteomes" id="UP001179600"/>
    </source>
</evidence>
<keyword evidence="6" id="KW-0406">Ion transport</keyword>
<dbReference type="InterPro" id="IPR015304">
    <property type="entry name" value="ZinT_dom"/>
</dbReference>